<gene>
    <name evidence="15" type="primary">cas4</name>
    <name evidence="15" type="ORF">EBB54_14445</name>
</gene>
<dbReference type="InterPro" id="IPR022765">
    <property type="entry name" value="Dna2/Cas4_DUF83"/>
</dbReference>
<evidence type="ECO:0000256" key="4">
    <source>
        <dbReference type="ARBA" id="ARBA00020049"/>
    </source>
</evidence>
<protein>
    <recommendedName>
        <fullName evidence="4 13">CRISPR-associated exonuclease Cas4</fullName>
        <ecNumber evidence="3 13">3.1.12.1</ecNumber>
    </recommendedName>
</protein>
<evidence type="ECO:0000256" key="11">
    <source>
        <dbReference type="ARBA" id="ARBA00023118"/>
    </source>
</evidence>
<dbReference type="Proteomes" id="UP000274920">
    <property type="component" value="Unassembled WGS sequence"/>
</dbReference>
<evidence type="ECO:0000256" key="13">
    <source>
        <dbReference type="RuleBase" id="RU365022"/>
    </source>
</evidence>
<evidence type="ECO:0000256" key="7">
    <source>
        <dbReference type="ARBA" id="ARBA00022801"/>
    </source>
</evidence>
<comment type="function">
    <text evidence="13">CRISPR (clustered regularly interspaced short palindromic repeat) is an adaptive immune system that provides protection against mobile genetic elements (viruses, transposable elements and conjugative plasmids). CRISPR clusters contain sequences complementary to antecedent mobile elements and target invading nucleic acids. CRISPR clusters are transcribed and processed into CRISPR RNA (crRNA).</text>
</comment>
<evidence type="ECO:0000313" key="16">
    <source>
        <dbReference type="Proteomes" id="UP000274920"/>
    </source>
</evidence>
<evidence type="ECO:0000256" key="8">
    <source>
        <dbReference type="ARBA" id="ARBA00022839"/>
    </source>
</evidence>
<comment type="similarity">
    <text evidence="2 13">Belongs to the CRISPR-associated exonuclease Cas4 family.</text>
</comment>
<evidence type="ECO:0000256" key="5">
    <source>
        <dbReference type="ARBA" id="ARBA00022722"/>
    </source>
</evidence>
<accession>A0A3R8R5C1</accession>
<dbReference type="InterPro" id="IPR011604">
    <property type="entry name" value="PDDEXK-like_dom_sf"/>
</dbReference>
<dbReference type="RefSeq" id="WP_125127890.1">
    <property type="nucleotide sequence ID" value="NZ_RHJS01000002.1"/>
</dbReference>
<dbReference type="InterPro" id="IPR051827">
    <property type="entry name" value="Cas4_exonuclease"/>
</dbReference>
<keyword evidence="16" id="KW-1185">Reference proteome</keyword>
<dbReference type="GO" id="GO:0046872">
    <property type="term" value="F:metal ion binding"/>
    <property type="evidence" value="ECO:0007669"/>
    <property type="project" value="UniProtKB-KW"/>
</dbReference>
<evidence type="ECO:0000313" key="15">
    <source>
        <dbReference type="EMBL" id="RRK32423.1"/>
    </source>
</evidence>
<organism evidence="15 16">
    <name type="scientific">Schaedlerella arabinosiphila</name>
    <dbReference type="NCBI Taxonomy" id="2044587"/>
    <lineage>
        <taxon>Bacteria</taxon>
        <taxon>Bacillati</taxon>
        <taxon>Bacillota</taxon>
        <taxon>Clostridia</taxon>
        <taxon>Lachnospirales</taxon>
        <taxon>Lachnospiraceae</taxon>
        <taxon>Schaedlerella</taxon>
    </lineage>
</organism>
<dbReference type="NCBIfam" id="TIGR00372">
    <property type="entry name" value="cas4"/>
    <property type="match status" value="1"/>
</dbReference>
<comment type="cofactor">
    <cofactor evidence="13">
        <name>Mg(2+)</name>
        <dbReference type="ChEBI" id="CHEBI:18420"/>
    </cofactor>
    <cofactor evidence="13">
        <name>Mn(2+)</name>
        <dbReference type="ChEBI" id="CHEBI:29035"/>
    </cofactor>
    <text evidence="13">Mg(2+) or Mn(2+) required for ssDNA cleavage activity.</text>
</comment>
<evidence type="ECO:0000256" key="2">
    <source>
        <dbReference type="ARBA" id="ARBA00009189"/>
    </source>
</evidence>
<sequence>MYKEDEYLMLSGLQHFAYCRRQWALIHIEQQWAENERTVDGNLFHAVAHDNDRIEKRGDLLITRGLHIKSAQLGMSGICDVVEFHKSDNGISLSSYEGYWKPYPVEYKKGKPKTNDADELQLCGQAICLEEMLLCQIPSGSLFYGESRRRQNVEFTEQLRERVYDMAKEMHDLWNKGYTPKVKPQKGCNACSLKEICIPKLGRVKTIEDYIEKSLLRE</sequence>
<dbReference type="GO" id="GO:0051607">
    <property type="term" value="P:defense response to virus"/>
    <property type="evidence" value="ECO:0007669"/>
    <property type="project" value="UniProtKB-KW"/>
</dbReference>
<dbReference type="InterPro" id="IPR013343">
    <property type="entry name" value="CRISPR-assoc_prot_Cas4"/>
</dbReference>
<keyword evidence="5 13" id="KW-0540">Nuclease</keyword>
<dbReference type="GO" id="GO:0051536">
    <property type="term" value="F:iron-sulfur cluster binding"/>
    <property type="evidence" value="ECO:0007669"/>
    <property type="project" value="UniProtKB-KW"/>
</dbReference>
<dbReference type="Gene3D" id="3.90.320.10">
    <property type="match status" value="1"/>
</dbReference>
<dbReference type="GO" id="GO:0004527">
    <property type="term" value="F:exonuclease activity"/>
    <property type="evidence" value="ECO:0007669"/>
    <property type="project" value="UniProtKB-KW"/>
</dbReference>
<dbReference type="AlphaFoldDB" id="A0A3R8R5C1"/>
<comment type="caution">
    <text evidence="15">The sequence shown here is derived from an EMBL/GenBank/DDBJ whole genome shotgun (WGS) entry which is preliminary data.</text>
</comment>
<dbReference type="Pfam" id="PF01930">
    <property type="entry name" value="Cas_Cas4"/>
    <property type="match status" value="1"/>
</dbReference>
<keyword evidence="6 13" id="KW-0479">Metal-binding</keyword>
<keyword evidence="10 13" id="KW-0411">Iron-sulfur</keyword>
<evidence type="ECO:0000256" key="9">
    <source>
        <dbReference type="ARBA" id="ARBA00023004"/>
    </source>
</evidence>
<dbReference type="EMBL" id="RHJS01000002">
    <property type="protein sequence ID" value="RRK32423.1"/>
    <property type="molecule type" value="Genomic_DNA"/>
</dbReference>
<evidence type="ECO:0000259" key="14">
    <source>
        <dbReference type="Pfam" id="PF01930"/>
    </source>
</evidence>
<keyword evidence="7 13" id="KW-0378">Hydrolase</keyword>
<evidence type="ECO:0000256" key="1">
    <source>
        <dbReference type="ARBA" id="ARBA00001966"/>
    </source>
</evidence>
<keyword evidence="9 13" id="KW-0408">Iron</keyword>
<feature type="domain" description="DUF83" evidence="14">
    <location>
        <begin position="12"/>
        <end position="198"/>
    </location>
</feature>
<keyword evidence="8 13" id="KW-0269">Exonuclease</keyword>
<evidence type="ECO:0000256" key="6">
    <source>
        <dbReference type="ARBA" id="ARBA00022723"/>
    </source>
</evidence>
<dbReference type="PANTHER" id="PTHR36531:SF6">
    <property type="entry name" value="DNA REPLICATION ATP-DEPENDENT HELICASE_NUCLEASE DNA2"/>
    <property type="match status" value="1"/>
</dbReference>
<evidence type="ECO:0000256" key="3">
    <source>
        <dbReference type="ARBA" id="ARBA00012768"/>
    </source>
</evidence>
<reference evidence="15" key="1">
    <citation type="submission" date="2018-10" db="EMBL/GenBank/DDBJ databases">
        <title>Schaedlerella arabinophila gen. nov. sp. nov., isolated from the mouse intestinal tract and comparative analysis with the genome of the closely related altered Schaedler flora strain ASF502.</title>
        <authorList>
            <person name="Miyake S."/>
            <person name="Soh M."/>
            <person name="Seedorf H."/>
        </authorList>
    </citation>
    <scope>NUCLEOTIDE SEQUENCE [LARGE SCALE GENOMIC DNA]</scope>
    <source>
        <strain evidence="15">DSM 106076</strain>
    </source>
</reference>
<comment type="cofactor">
    <cofactor evidence="13">
        <name>iron-sulfur cluster</name>
        <dbReference type="ChEBI" id="CHEBI:30408"/>
    </cofactor>
</comment>
<name>A0A3R8R5C1_9FIRM</name>
<proteinExistence type="inferred from homology"/>
<comment type="cofactor">
    <cofactor evidence="1">
        <name>[4Fe-4S] cluster</name>
        <dbReference type="ChEBI" id="CHEBI:49883"/>
    </cofactor>
</comment>
<keyword evidence="12 13" id="KW-0464">Manganese</keyword>
<keyword evidence="11 13" id="KW-0051">Antiviral defense</keyword>
<evidence type="ECO:0000256" key="12">
    <source>
        <dbReference type="ARBA" id="ARBA00023211"/>
    </source>
</evidence>
<dbReference type="PANTHER" id="PTHR36531">
    <property type="entry name" value="CRISPR-ASSOCIATED EXONUCLEASE CAS4"/>
    <property type="match status" value="1"/>
</dbReference>
<dbReference type="EC" id="3.1.12.1" evidence="3 13"/>
<evidence type="ECO:0000256" key="10">
    <source>
        <dbReference type="ARBA" id="ARBA00023014"/>
    </source>
</evidence>